<evidence type="ECO:0000256" key="1">
    <source>
        <dbReference type="ARBA" id="ARBA00022722"/>
    </source>
</evidence>
<dbReference type="PANTHER" id="PTHR11070">
    <property type="entry name" value="UVRD / RECB / PCRA DNA HELICASE FAMILY MEMBER"/>
    <property type="match status" value="1"/>
</dbReference>
<dbReference type="GO" id="GO:0000725">
    <property type="term" value="P:recombinational repair"/>
    <property type="evidence" value="ECO:0007669"/>
    <property type="project" value="TreeGrafter"/>
</dbReference>
<dbReference type="Proteomes" id="UP000617951">
    <property type="component" value="Unassembled WGS sequence"/>
</dbReference>
<dbReference type="InterPro" id="IPR014016">
    <property type="entry name" value="UvrD-like_ATP-bd"/>
</dbReference>
<protein>
    <recommendedName>
        <fullName evidence="12">DNA 3'-5' helicase</fullName>
        <ecNumber evidence="12">5.6.2.4</ecNumber>
    </recommendedName>
</protein>
<feature type="domain" description="UvrD-like helicase C-terminal" evidence="16">
    <location>
        <begin position="466"/>
        <end position="745"/>
    </location>
</feature>
<dbReference type="InterPro" id="IPR000212">
    <property type="entry name" value="DNA_helicase_UvrD/REP"/>
</dbReference>
<dbReference type="AlphaFoldDB" id="A0A926DK52"/>
<dbReference type="SUPFAM" id="SSF52980">
    <property type="entry name" value="Restriction endonuclease-like"/>
    <property type="match status" value="1"/>
</dbReference>
<dbReference type="PROSITE" id="PS51217">
    <property type="entry name" value="UVRD_HELICASE_CTER"/>
    <property type="match status" value="1"/>
</dbReference>
<comment type="caution">
    <text evidence="17">The sequence shown here is derived from an EMBL/GenBank/DDBJ whole genome shotgun (WGS) entry which is preliminary data.</text>
</comment>
<dbReference type="GO" id="GO:0004527">
    <property type="term" value="F:exonuclease activity"/>
    <property type="evidence" value="ECO:0007669"/>
    <property type="project" value="UniProtKB-KW"/>
</dbReference>
<evidence type="ECO:0000256" key="8">
    <source>
        <dbReference type="ARBA" id="ARBA00023125"/>
    </source>
</evidence>
<keyword evidence="8" id="KW-0238">DNA-binding</keyword>
<keyword evidence="2 14" id="KW-0547">Nucleotide-binding</keyword>
<dbReference type="EMBL" id="JACRSS010000002">
    <property type="protein sequence ID" value="MBC8538590.1"/>
    <property type="molecule type" value="Genomic_DNA"/>
</dbReference>
<keyword evidence="1" id="KW-0540">Nuclease</keyword>
<comment type="catalytic activity">
    <reaction evidence="13">
        <text>ATP + H2O = ADP + phosphate + H(+)</text>
        <dbReference type="Rhea" id="RHEA:13065"/>
        <dbReference type="ChEBI" id="CHEBI:15377"/>
        <dbReference type="ChEBI" id="CHEBI:15378"/>
        <dbReference type="ChEBI" id="CHEBI:30616"/>
        <dbReference type="ChEBI" id="CHEBI:43474"/>
        <dbReference type="ChEBI" id="CHEBI:456216"/>
        <dbReference type="EC" id="5.6.2.4"/>
    </reaction>
</comment>
<keyword evidence="6" id="KW-0269">Exonuclease</keyword>
<keyword evidence="10" id="KW-0413">Isomerase</keyword>
<dbReference type="PANTHER" id="PTHR11070:SF48">
    <property type="entry name" value="ATP-DEPENDENT HELICASE_NUCLEASE SUBUNIT A"/>
    <property type="match status" value="1"/>
</dbReference>
<evidence type="ECO:0000259" key="16">
    <source>
        <dbReference type="PROSITE" id="PS51217"/>
    </source>
</evidence>
<dbReference type="EC" id="5.6.2.4" evidence="12"/>
<proteinExistence type="predicted"/>
<dbReference type="GO" id="GO:0005829">
    <property type="term" value="C:cytosol"/>
    <property type="evidence" value="ECO:0007669"/>
    <property type="project" value="TreeGrafter"/>
</dbReference>
<organism evidence="17 18">
    <name type="scientific">Guopingia tenuis</name>
    <dbReference type="NCBI Taxonomy" id="2763656"/>
    <lineage>
        <taxon>Bacteria</taxon>
        <taxon>Bacillati</taxon>
        <taxon>Bacillota</taxon>
        <taxon>Clostridia</taxon>
        <taxon>Christensenellales</taxon>
        <taxon>Christensenellaceae</taxon>
        <taxon>Guopingia</taxon>
    </lineage>
</organism>
<dbReference type="GO" id="GO:0003677">
    <property type="term" value="F:DNA binding"/>
    <property type="evidence" value="ECO:0007669"/>
    <property type="project" value="UniProtKB-KW"/>
</dbReference>
<dbReference type="SUPFAM" id="SSF52540">
    <property type="entry name" value="P-loop containing nucleoside triphosphate hydrolases"/>
    <property type="match status" value="1"/>
</dbReference>
<keyword evidence="3" id="KW-0227">DNA damage</keyword>
<keyword evidence="7 14" id="KW-0067">ATP-binding</keyword>
<dbReference type="PROSITE" id="PS51198">
    <property type="entry name" value="UVRD_HELICASE_ATP_BIND"/>
    <property type="match status" value="1"/>
</dbReference>
<dbReference type="Gene3D" id="3.90.320.10">
    <property type="match status" value="1"/>
</dbReference>
<dbReference type="InterPro" id="IPR038726">
    <property type="entry name" value="PDDEXK_AddAB-type"/>
</dbReference>
<accession>A0A926DK52</accession>
<evidence type="ECO:0000256" key="9">
    <source>
        <dbReference type="ARBA" id="ARBA00023204"/>
    </source>
</evidence>
<dbReference type="Pfam" id="PF13361">
    <property type="entry name" value="UvrD_C"/>
    <property type="match status" value="1"/>
</dbReference>
<comment type="catalytic activity">
    <reaction evidence="11">
        <text>Couples ATP hydrolysis with the unwinding of duplex DNA by translocating in the 3'-5' direction.</text>
        <dbReference type="EC" id="5.6.2.4"/>
    </reaction>
</comment>
<dbReference type="GO" id="GO:0033202">
    <property type="term" value="C:DNA helicase complex"/>
    <property type="evidence" value="ECO:0007669"/>
    <property type="project" value="TreeGrafter"/>
</dbReference>
<dbReference type="RefSeq" id="WP_249280321.1">
    <property type="nucleotide sequence ID" value="NZ_JACRSS010000002.1"/>
</dbReference>
<feature type="binding site" evidence="14">
    <location>
        <begin position="25"/>
        <end position="32"/>
    </location>
    <ligand>
        <name>ATP</name>
        <dbReference type="ChEBI" id="CHEBI:30616"/>
    </ligand>
</feature>
<evidence type="ECO:0000256" key="4">
    <source>
        <dbReference type="ARBA" id="ARBA00022801"/>
    </source>
</evidence>
<evidence type="ECO:0000256" key="11">
    <source>
        <dbReference type="ARBA" id="ARBA00034617"/>
    </source>
</evidence>
<dbReference type="Pfam" id="PF00580">
    <property type="entry name" value="UvrD-helicase"/>
    <property type="match status" value="1"/>
</dbReference>
<dbReference type="InterPro" id="IPR011604">
    <property type="entry name" value="PDDEXK-like_dom_sf"/>
</dbReference>
<reference evidence="17" key="1">
    <citation type="submission" date="2020-08" db="EMBL/GenBank/DDBJ databases">
        <title>Genome public.</title>
        <authorList>
            <person name="Liu C."/>
            <person name="Sun Q."/>
        </authorList>
    </citation>
    <scope>NUCLEOTIDE SEQUENCE</scope>
    <source>
        <strain evidence="17">NSJ-63</strain>
    </source>
</reference>
<dbReference type="Gene3D" id="3.40.50.300">
    <property type="entry name" value="P-loop containing nucleotide triphosphate hydrolases"/>
    <property type="match status" value="4"/>
</dbReference>
<evidence type="ECO:0000256" key="14">
    <source>
        <dbReference type="PROSITE-ProRule" id="PRU00560"/>
    </source>
</evidence>
<dbReference type="GO" id="GO:0043138">
    <property type="term" value="F:3'-5' DNA helicase activity"/>
    <property type="evidence" value="ECO:0007669"/>
    <property type="project" value="UniProtKB-EC"/>
</dbReference>
<gene>
    <name evidence="17" type="ORF">H8693_06545</name>
</gene>
<evidence type="ECO:0000259" key="15">
    <source>
        <dbReference type="PROSITE" id="PS51198"/>
    </source>
</evidence>
<evidence type="ECO:0000256" key="5">
    <source>
        <dbReference type="ARBA" id="ARBA00022806"/>
    </source>
</evidence>
<evidence type="ECO:0000256" key="12">
    <source>
        <dbReference type="ARBA" id="ARBA00034808"/>
    </source>
</evidence>
<dbReference type="Gene3D" id="1.10.486.10">
    <property type="entry name" value="PCRA, domain 4"/>
    <property type="match status" value="1"/>
</dbReference>
<keyword evidence="9" id="KW-0234">DNA repair</keyword>
<dbReference type="GO" id="GO:0005524">
    <property type="term" value="F:ATP binding"/>
    <property type="evidence" value="ECO:0007669"/>
    <property type="project" value="UniProtKB-UniRule"/>
</dbReference>
<evidence type="ECO:0000256" key="3">
    <source>
        <dbReference type="ARBA" id="ARBA00022763"/>
    </source>
</evidence>
<evidence type="ECO:0000313" key="17">
    <source>
        <dbReference type="EMBL" id="MBC8538590.1"/>
    </source>
</evidence>
<feature type="domain" description="UvrD-like helicase ATP-binding" evidence="15">
    <location>
        <begin position="4"/>
        <end position="445"/>
    </location>
</feature>
<evidence type="ECO:0000256" key="2">
    <source>
        <dbReference type="ARBA" id="ARBA00022741"/>
    </source>
</evidence>
<keyword evidence="5 14" id="KW-0347">Helicase</keyword>
<dbReference type="Pfam" id="PF12705">
    <property type="entry name" value="PDDEXK_1"/>
    <property type="match status" value="1"/>
</dbReference>
<sequence length="1131" mass="126987">MAEMRLTGRQQEAVSTRGKDILVSAAAGSGKTSVLARRIVSLIEEGADIRRMLVCTFTNLAAAEMRERIGRELLARAEETKNARLAAQAEYVQLADICTIHKFAIKVVRENAAVLGVPAEVRVGSEEESSILRDKAMEDAFTELYEAEDADFLALRDKYAGRTDKALKAQILSLYAFCSSRPEGLEWLRHAAEADGVPALLEVIRGENWRRLNKLEDAMEACCRLGEENELPEKQQAKNQADLQMARELKEAFFAEGFAERIEGCKIPSIERGISPEPVKKALQELKATGRKMLGETIVWASDNVRGILEIEAGYMREQAGRFYRAARLFQDKYAARKAARKIMDYDDMILGAYALLQDDALAAAYAARYDYVFIDEYQDTNPIQEALLSRVSREGNRFMVGDIKQSIYRFRLADPLIFLKKAREFEGERSGRKVIRMNENFRSAPGVVAAVNAVMERLMSREMGEIDYDEKERLLAMRPEGGECEILLTDADEEAAEGEAEADAATKEAHTLARRVLELIGTPLADGRPAEYGDICVLMRSTKGMSGIFGRVFGEYGIPVETPEGKYVPMSEVDVFVNLLKVIDNANSDIALLSVLRSHIGGFDEAEMAMIRAAGEEGSFAACFLAYQERQDALAKKCRGFMEKIQRFRLLAAGLSLGDLLITLKNETAYAAHIAVQPGGGAKAANFRIFFEKLLEMAAQQESLFSLVTYLEELKRLHGAYFEPQTAEGRQNCVRILSIHKSKGLEFPIVILARMSGKFNRIDLNDTLLLHSELGLASDMVDEEIRVKRPALTKKVFRLALEREMKSEELRILYVAMTRARERLILSGIVKEPDTVFARLSGGAKWYDFMEMSSFLDWVLAAVLPFPCMADWSRRPGASGEACAIAHRLVPADTRTEAKRQEQKAPDVRSILLEAGKKPYLPFYSYDAEEVPVKIGVSSILEKDGEEPPVLRPAGARPKFSGARLGTLIHLFMQHLDFSARTAAEAEAQMEEMCRRRLISPEECRVLKRQSGLIAKFLMSDMAYRIRRSPRVLREVPFSLGVPAYETGLFESGETVVVQGIIDLLFREGEDYILIDYKSNMVNEENLGILAEKYKTQLHLYEKAVEQITGRSVREKYLYFLRGEAFLRLF</sequence>
<keyword evidence="18" id="KW-1185">Reference proteome</keyword>
<keyword evidence="4 14" id="KW-0378">Hydrolase</keyword>
<dbReference type="InterPro" id="IPR014017">
    <property type="entry name" value="DNA_helicase_UvrD-like_C"/>
</dbReference>
<evidence type="ECO:0000256" key="10">
    <source>
        <dbReference type="ARBA" id="ARBA00023235"/>
    </source>
</evidence>
<evidence type="ECO:0000313" key="18">
    <source>
        <dbReference type="Proteomes" id="UP000617951"/>
    </source>
</evidence>
<dbReference type="InterPro" id="IPR011335">
    <property type="entry name" value="Restrct_endonuc-II-like"/>
</dbReference>
<dbReference type="InterPro" id="IPR027417">
    <property type="entry name" value="P-loop_NTPase"/>
</dbReference>
<evidence type="ECO:0000256" key="7">
    <source>
        <dbReference type="ARBA" id="ARBA00022840"/>
    </source>
</evidence>
<evidence type="ECO:0000256" key="6">
    <source>
        <dbReference type="ARBA" id="ARBA00022839"/>
    </source>
</evidence>
<name>A0A926DK52_9FIRM</name>
<evidence type="ECO:0000256" key="13">
    <source>
        <dbReference type="ARBA" id="ARBA00048988"/>
    </source>
</evidence>